<gene>
    <name evidence="6" type="ORF">DBR06_SOUSAS27410020</name>
</gene>
<dbReference type="GO" id="GO:0005634">
    <property type="term" value="C:nucleus"/>
    <property type="evidence" value="ECO:0007669"/>
    <property type="project" value="UniProtKB-SubCell"/>
</dbReference>
<evidence type="ECO:0000256" key="3">
    <source>
        <dbReference type="ARBA" id="ARBA00022490"/>
    </source>
</evidence>
<organism evidence="6 7">
    <name type="scientific">Sousa chinensis</name>
    <name type="common">Indo-pacific humpbacked dolphin</name>
    <name type="synonym">Steno chinensis</name>
    <dbReference type="NCBI Taxonomy" id="103600"/>
    <lineage>
        <taxon>Eukaryota</taxon>
        <taxon>Metazoa</taxon>
        <taxon>Chordata</taxon>
        <taxon>Craniata</taxon>
        <taxon>Vertebrata</taxon>
        <taxon>Euteleostomi</taxon>
        <taxon>Mammalia</taxon>
        <taxon>Eutheria</taxon>
        <taxon>Laurasiatheria</taxon>
        <taxon>Artiodactyla</taxon>
        <taxon>Whippomorpha</taxon>
        <taxon>Cetacea</taxon>
        <taxon>Odontoceti</taxon>
        <taxon>Delphinidae</taxon>
        <taxon>Sousa</taxon>
    </lineage>
</organism>
<dbReference type="Proteomes" id="UP000295264">
    <property type="component" value="Unassembled WGS sequence"/>
</dbReference>
<feature type="region of interest" description="Disordered" evidence="5">
    <location>
        <begin position="266"/>
        <end position="301"/>
    </location>
</feature>
<name>A0A484GVB1_SOUCH</name>
<sequence length="317" mass="33925">MRQKLRESPSLGAAERVEGGRAGPGSRRLRRGGHLHVVTAPRRLPDARLACSLTRSLALGSRYRSAGAAPGSPSPPRAPAYTWETWDGSGAACGTSGGRPRPGEEGVGERRRKRRNLSFPDTLESPQAGPAGAHLPAAPDLAGQASPEAENMAQSKPDCRSPVGLDCCNCCLALAHRSGLQRDSSGANNNPGSPTVSNFRQLQEKLIFENLNTDKLNSIMRQDSLEPVLRDPCYLINEGICNRNIDQTMLSILLFFHRWVAGHAGGHTGPARSRLGWTRPSDRKGQREGQKGHGGGAAVGLPGCHDRTLRLPGFLYG</sequence>
<accession>A0A484GVB1</accession>
<protein>
    <recommendedName>
        <fullName evidence="8">TSC22 domain family member 3</fullName>
    </recommendedName>
</protein>
<comment type="subcellular location">
    <subcellularLocation>
        <location evidence="2">Cytoplasm</location>
    </subcellularLocation>
    <subcellularLocation>
        <location evidence="1">Nucleus</location>
    </subcellularLocation>
</comment>
<feature type="region of interest" description="Disordered" evidence="5">
    <location>
        <begin position="1"/>
        <end position="34"/>
    </location>
</feature>
<dbReference type="GO" id="GO:0005737">
    <property type="term" value="C:cytoplasm"/>
    <property type="evidence" value="ECO:0007669"/>
    <property type="project" value="UniProtKB-SubCell"/>
</dbReference>
<evidence type="ECO:0000256" key="5">
    <source>
        <dbReference type="SAM" id="MobiDB-lite"/>
    </source>
</evidence>
<evidence type="ECO:0000256" key="4">
    <source>
        <dbReference type="ARBA" id="ARBA00023242"/>
    </source>
</evidence>
<keyword evidence="7" id="KW-1185">Reference proteome</keyword>
<dbReference type="GO" id="GO:0070236">
    <property type="term" value="P:negative regulation of activation-induced cell death of T cells"/>
    <property type="evidence" value="ECO:0007669"/>
    <property type="project" value="TreeGrafter"/>
</dbReference>
<feature type="region of interest" description="Disordered" evidence="5">
    <location>
        <begin position="63"/>
        <end position="156"/>
    </location>
</feature>
<evidence type="ECO:0000313" key="7">
    <source>
        <dbReference type="Proteomes" id="UP000295264"/>
    </source>
</evidence>
<feature type="compositionally biased region" description="Low complexity" evidence="5">
    <location>
        <begin position="128"/>
        <end position="143"/>
    </location>
</feature>
<evidence type="ECO:0000313" key="6">
    <source>
        <dbReference type="EMBL" id="TEA39533.1"/>
    </source>
</evidence>
<dbReference type="PANTHER" id="PTHR12348:SF24">
    <property type="entry name" value="TSC22 DOMAIN FAMILY PROTEIN 3"/>
    <property type="match status" value="1"/>
</dbReference>
<dbReference type="PANTHER" id="PTHR12348">
    <property type="entry name" value="TSC22"/>
    <property type="match status" value="1"/>
</dbReference>
<dbReference type="AlphaFoldDB" id="A0A484GVB1"/>
<proteinExistence type="predicted"/>
<evidence type="ECO:0000256" key="1">
    <source>
        <dbReference type="ARBA" id="ARBA00004123"/>
    </source>
</evidence>
<feature type="compositionally biased region" description="Basic and acidic residues" evidence="5">
    <location>
        <begin position="280"/>
        <end position="291"/>
    </location>
</feature>
<keyword evidence="4" id="KW-0539">Nucleus</keyword>
<evidence type="ECO:0000256" key="2">
    <source>
        <dbReference type="ARBA" id="ARBA00004496"/>
    </source>
</evidence>
<keyword evidence="3" id="KW-0963">Cytoplasm</keyword>
<evidence type="ECO:0008006" key="8">
    <source>
        <dbReference type="Google" id="ProtNLM"/>
    </source>
</evidence>
<reference evidence="6 7" key="1">
    <citation type="journal article" date="2018" name="Genomics">
        <title>Molecular footprints of inshore aquatic adaptation in Indo-Pacific humpback dolphin (Sousa chinensis).</title>
        <authorList>
            <person name="Ming Y."/>
            <person name="Jian J."/>
            <person name="Yu F."/>
            <person name="Yu X."/>
            <person name="Wang J."/>
            <person name="Liu W."/>
        </authorList>
    </citation>
    <scope>NUCLEOTIDE SEQUENCE [LARGE SCALE GENOMIC DNA]</scope>
    <source>
        <strain evidence="6">MY-2018</strain>
        <tissue evidence="6">Skin</tissue>
    </source>
</reference>
<comment type="caution">
    <text evidence="6">The sequence shown here is derived from an EMBL/GenBank/DDBJ whole genome shotgun (WGS) entry which is preliminary data.</text>
</comment>
<dbReference type="EMBL" id="QWLN02003948">
    <property type="protein sequence ID" value="TEA39533.1"/>
    <property type="molecule type" value="Genomic_DNA"/>
</dbReference>